<name>A0A6J5MA83_9CAUD</name>
<sequence length="105" mass="12135">MRITESQLRKTVRRQIAAILKEEEEQNPQMGMQAPEEQPQEEPEQEEVSKATKMAQKLVERIKQDSELTSAESVTDMVIVFMESMGFSNETKLQILRNVKTETVH</sequence>
<evidence type="ECO:0000256" key="1">
    <source>
        <dbReference type="SAM" id="MobiDB-lite"/>
    </source>
</evidence>
<evidence type="ECO:0000313" key="2">
    <source>
        <dbReference type="EMBL" id="CAB4143578.1"/>
    </source>
</evidence>
<dbReference type="EMBL" id="LR796421">
    <property type="protein sequence ID" value="CAB4143578.1"/>
    <property type="molecule type" value="Genomic_DNA"/>
</dbReference>
<organism evidence="2">
    <name type="scientific">uncultured Caudovirales phage</name>
    <dbReference type="NCBI Taxonomy" id="2100421"/>
    <lineage>
        <taxon>Viruses</taxon>
        <taxon>Duplodnaviria</taxon>
        <taxon>Heunggongvirae</taxon>
        <taxon>Uroviricota</taxon>
        <taxon>Caudoviricetes</taxon>
        <taxon>Peduoviridae</taxon>
        <taxon>Maltschvirus</taxon>
        <taxon>Maltschvirus maltsch</taxon>
    </lineage>
</organism>
<protein>
    <submittedName>
        <fullName evidence="2">Uncharacterized protein</fullName>
    </submittedName>
</protein>
<proteinExistence type="predicted"/>
<reference evidence="2" key="1">
    <citation type="submission" date="2020-04" db="EMBL/GenBank/DDBJ databases">
        <authorList>
            <person name="Chiriac C."/>
            <person name="Salcher M."/>
            <person name="Ghai R."/>
            <person name="Kavagutti S V."/>
        </authorList>
    </citation>
    <scope>NUCLEOTIDE SEQUENCE</scope>
</reference>
<gene>
    <name evidence="2" type="ORF">UFOVP450_173</name>
</gene>
<accession>A0A6J5MA83</accession>
<feature type="region of interest" description="Disordered" evidence="1">
    <location>
        <begin position="21"/>
        <end position="53"/>
    </location>
</feature>